<accession>A0A136IM49</accession>
<name>A0A136IM49_9PEZI</name>
<evidence type="ECO:0000256" key="1">
    <source>
        <dbReference type="SAM" id="SignalP"/>
    </source>
</evidence>
<proteinExistence type="predicted"/>
<protein>
    <submittedName>
        <fullName evidence="2">Uncharacterized protein</fullName>
    </submittedName>
</protein>
<keyword evidence="3" id="KW-1185">Reference proteome</keyword>
<evidence type="ECO:0000313" key="2">
    <source>
        <dbReference type="EMBL" id="KXJ86041.1"/>
    </source>
</evidence>
<dbReference type="InParanoid" id="A0A136IM49"/>
<organism evidence="2 3">
    <name type="scientific">Microdochium bolleyi</name>
    <dbReference type="NCBI Taxonomy" id="196109"/>
    <lineage>
        <taxon>Eukaryota</taxon>
        <taxon>Fungi</taxon>
        <taxon>Dikarya</taxon>
        <taxon>Ascomycota</taxon>
        <taxon>Pezizomycotina</taxon>
        <taxon>Sordariomycetes</taxon>
        <taxon>Xylariomycetidae</taxon>
        <taxon>Xylariales</taxon>
        <taxon>Microdochiaceae</taxon>
        <taxon>Microdochium</taxon>
    </lineage>
</organism>
<dbReference type="AlphaFoldDB" id="A0A136IM49"/>
<evidence type="ECO:0000313" key="3">
    <source>
        <dbReference type="Proteomes" id="UP000070501"/>
    </source>
</evidence>
<sequence length="186" mass="19166">MHFSTFTTASLPSLLLAGTASAAVNIRFYFDSTSCASGNYGQCTAAPSGSCCSPPASSVPASGWQSLGFVDIPTGAAIEARAYTGEGCRNSGYLTQRSTAGQTQICFPPVRQFESAQYRTVSGSARRDDGADGEEAGVERCAKPDVLGFADGSHVSLQGLIEEDMAVFVAGGNSADVVAQLEAVRS</sequence>
<reference evidence="3" key="1">
    <citation type="submission" date="2016-02" db="EMBL/GenBank/DDBJ databases">
        <title>Draft genome sequence of Microdochium bolleyi, a fungal endophyte of beachgrass.</title>
        <authorList>
            <consortium name="DOE Joint Genome Institute"/>
            <person name="David A.S."/>
            <person name="May G."/>
            <person name="Haridas S."/>
            <person name="Lim J."/>
            <person name="Wang M."/>
            <person name="Labutti K."/>
            <person name="Lipzen A."/>
            <person name="Barry K."/>
            <person name="Grigoriev I.V."/>
        </authorList>
    </citation>
    <scope>NUCLEOTIDE SEQUENCE [LARGE SCALE GENOMIC DNA]</scope>
    <source>
        <strain evidence="3">J235TASD1</strain>
    </source>
</reference>
<keyword evidence="1" id="KW-0732">Signal</keyword>
<feature type="signal peptide" evidence="1">
    <location>
        <begin position="1"/>
        <end position="22"/>
    </location>
</feature>
<feature type="chain" id="PRO_5007292808" evidence="1">
    <location>
        <begin position="23"/>
        <end position="186"/>
    </location>
</feature>
<dbReference type="Proteomes" id="UP000070501">
    <property type="component" value="Unassembled WGS sequence"/>
</dbReference>
<gene>
    <name evidence="2" type="ORF">Micbo1qcDRAFT_209416</name>
</gene>
<dbReference type="EMBL" id="KQ964271">
    <property type="protein sequence ID" value="KXJ86041.1"/>
    <property type="molecule type" value="Genomic_DNA"/>
</dbReference>